<evidence type="ECO:0000313" key="1">
    <source>
        <dbReference type="EMBL" id="GEB98922.1"/>
    </source>
</evidence>
<dbReference type="RefSeq" id="WP_269747427.1">
    <property type="nucleotide sequence ID" value="NZ_BJNB01000077.1"/>
</dbReference>
<dbReference type="AlphaFoldDB" id="A0AB73BBA9"/>
<dbReference type="Gene3D" id="1.20.120.450">
    <property type="entry name" value="dinb family like domain"/>
    <property type="match status" value="1"/>
</dbReference>
<dbReference type="Proteomes" id="UP000315353">
    <property type="component" value="Unassembled WGS sequence"/>
</dbReference>
<dbReference type="EMBL" id="BJNB01000077">
    <property type="protein sequence ID" value="GEB98922.1"/>
    <property type="molecule type" value="Genomic_DNA"/>
</dbReference>
<evidence type="ECO:0000313" key="2">
    <source>
        <dbReference type="Proteomes" id="UP000315353"/>
    </source>
</evidence>
<sequence>MPRTEAYVAVPASKTELLAAIDKTFTRLEDDLDRVPFSATRELVLEGHVKGTRMSPADLLAYLIGWNEQVLTWHRRRAEGLSDELPAPGIKWNQLGVLAQRFYQEHEGDTWEELRGQLRDLKGRIVSLIEGYSDTELYAQPWYGKWTMGRMISLNTSSPYSNARGRIRAWLRTL</sequence>
<dbReference type="PANTHER" id="PTHR40658:SF3">
    <property type="entry name" value="CLBS_DFSB FAMILY FOUR-HELIX BUNDLE PROTEIN"/>
    <property type="match status" value="1"/>
</dbReference>
<dbReference type="SUPFAM" id="SSF109854">
    <property type="entry name" value="DinB/YfiT-like putative metalloenzymes"/>
    <property type="match status" value="1"/>
</dbReference>
<protein>
    <recommendedName>
        <fullName evidence="3">ClbS/DfsB family four-helix bundle protein</fullName>
    </recommendedName>
</protein>
<gene>
    <name evidence="1" type="ORF">CFL01nite_24170</name>
</gene>
<dbReference type="PIRSF" id="PIRSF031551">
    <property type="entry name" value="DUF1706"/>
    <property type="match status" value="1"/>
</dbReference>
<dbReference type="InterPro" id="IPR012550">
    <property type="entry name" value="DUF1706"/>
</dbReference>
<reference evidence="1 2" key="1">
    <citation type="submission" date="2019-06" db="EMBL/GenBank/DDBJ databases">
        <title>Whole genome shotgun sequence of Corynebacterium flavescens NBRC 14136.</title>
        <authorList>
            <person name="Hosoyama A."/>
            <person name="Uohara A."/>
            <person name="Ohji S."/>
            <person name="Ichikawa N."/>
        </authorList>
    </citation>
    <scope>NUCLEOTIDE SEQUENCE [LARGE SCALE GENOMIC DNA]</scope>
    <source>
        <strain evidence="1 2">NBRC 14136</strain>
    </source>
</reference>
<name>A0AB73BBA9_CORFL</name>
<dbReference type="GeneID" id="82881413"/>
<evidence type="ECO:0008006" key="3">
    <source>
        <dbReference type="Google" id="ProtNLM"/>
    </source>
</evidence>
<comment type="caution">
    <text evidence="1">The sequence shown here is derived from an EMBL/GenBank/DDBJ whole genome shotgun (WGS) entry which is preliminary data.</text>
</comment>
<dbReference type="Pfam" id="PF08020">
    <property type="entry name" value="DUF1706"/>
    <property type="match status" value="1"/>
</dbReference>
<organism evidence="1 2">
    <name type="scientific">Corynebacterium flavescens</name>
    <dbReference type="NCBI Taxonomy" id="28028"/>
    <lineage>
        <taxon>Bacteria</taxon>
        <taxon>Bacillati</taxon>
        <taxon>Actinomycetota</taxon>
        <taxon>Actinomycetes</taxon>
        <taxon>Mycobacteriales</taxon>
        <taxon>Corynebacteriaceae</taxon>
        <taxon>Corynebacterium</taxon>
    </lineage>
</organism>
<accession>A0AB73BBA9</accession>
<dbReference type="InterPro" id="IPR034660">
    <property type="entry name" value="DinB/YfiT-like"/>
</dbReference>
<dbReference type="PANTHER" id="PTHR40658">
    <property type="match status" value="1"/>
</dbReference>
<proteinExistence type="predicted"/>